<dbReference type="InterPro" id="IPR015655">
    <property type="entry name" value="PP2C"/>
</dbReference>
<evidence type="ECO:0000313" key="2">
    <source>
        <dbReference type="EMBL" id="KNC28785.1"/>
    </source>
</evidence>
<dbReference type="SUPFAM" id="SSF81606">
    <property type="entry name" value="PP2C-like"/>
    <property type="match status" value="1"/>
</dbReference>
<dbReference type="GO" id="GO:0004741">
    <property type="term" value="F:[pyruvate dehydrogenase (acetyl-transferring)]-phosphatase activity"/>
    <property type="evidence" value="ECO:0007669"/>
    <property type="project" value="TreeGrafter"/>
</dbReference>
<dbReference type="EMBL" id="JRES01000749">
    <property type="protein sequence ID" value="KNC28785.1"/>
    <property type="molecule type" value="Genomic_DNA"/>
</dbReference>
<dbReference type="PROSITE" id="PS51746">
    <property type="entry name" value="PPM_2"/>
    <property type="match status" value="1"/>
</dbReference>
<gene>
    <name evidence="2" type="ORF">FF38_09961</name>
</gene>
<dbReference type="PANTHER" id="PTHR13832:SF792">
    <property type="entry name" value="GM14286P"/>
    <property type="match status" value="1"/>
</dbReference>
<dbReference type="GO" id="GO:0005739">
    <property type="term" value="C:mitochondrion"/>
    <property type="evidence" value="ECO:0007669"/>
    <property type="project" value="TreeGrafter"/>
</dbReference>
<protein>
    <recommendedName>
        <fullName evidence="1">PPM-type phosphatase domain-containing protein</fullName>
    </recommendedName>
</protein>
<dbReference type="STRING" id="7375.A0A0L0C961"/>
<proteinExistence type="predicted"/>
<dbReference type="PANTHER" id="PTHR13832">
    <property type="entry name" value="PROTEIN PHOSPHATASE 2C"/>
    <property type="match status" value="1"/>
</dbReference>
<dbReference type="InterPro" id="IPR036457">
    <property type="entry name" value="PPM-type-like_dom_sf"/>
</dbReference>
<dbReference type="SMART" id="SM00332">
    <property type="entry name" value="PP2Cc"/>
    <property type="match status" value="1"/>
</dbReference>
<dbReference type="Gene3D" id="3.60.40.10">
    <property type="entry name" value="PPM-type phosphatase domain"/>
    <property type="match status" value="1"/>
</dbReference>
<dbReference type="Pfam" id="PF00481">
    <property type="entry name" value="PP2C"/>
    <property type="match status" value="1"/>
</dbReference>
<evidence type="ECO:0000259" key="1">
    <source>
        <dbReference type="PROSITE" id="PS51746"/>
    </source>
</evidence>
<dbReference type="OMA" id="GEQAMAP"/>
<feature type="domain" description="PPM-type phosphatase" evidence="1">
    <location>
        <begin position="71"/>
        <end position="466"/>
    </location>
</feature>
<evidence type="ECO:0000313" key="3">
    <source>
        <dbReference type="Proteomes" id="UP000037069"/>
    </source>
</evidence>
<dbReference type="AlphaFoldDB" id="A0A0L0C961"/>
<dbReference type="Proteomes" id="UP000037069">
    <property type="component" value="Unassembled WGS sequence"/>
</dbReference>
<name>A0A0L0C961_LUCCU</name>
<accession>A0A0L0C961</accession>
<dbReference type="CDD" id="cd00143">
    <property type="entry name" value="PP2Cc"/>
    <property type="match status" value="1"/>
</dbReference>
<organism evidence="2 3">
    <name type="scientific">Lucilia cuprina</name>
    <name type="common">Green bottle fly</name>
    <name type="synonym">Australian sheep blowfly</name>
    <dbReference type="NCBI Taxonomy" id="7375"/>
    <lineage>
        <taxon>Eukaryota</taxon>
        <taxon>Metazoa</taxon>
        <taxon>Ecdysozoa</taxon>
        <taxon>Arthropoda</taxon>
        <taxon>Hexapoda</taxon>
        <taxon>Insecta</taxon>
        <taxon>Pterygota</taxon>
        <taxon>Neoptera</taxon>
        <taxon>Endopterygota</taxon>
        <taxon>Diptera</taxon>
        <taxon>Brachycera</taxon>
        <taxon>Muscomorpha</taxon>
        <taxon>Oestroidea</taxon>
        <taxon>Calliphoridae</taxon>
        <taxon>Luciliinae</taxon>
        <taxon>Lucilia</taxon>
    </lineage>
</organism>
<comment type="caution">
    <text evidence="2">The sequence shown here is derived from an EMBL/GenBank/DDBJ whole genome shotgun (WGS) entry which is preliminary data.</text>
</comment>
<sequence>MLTILLRNTVLNVRHRTARTLLNGQNDVKRNFFCSLQRQAQLPQLSPYDVNMILRENEFMYAIPEDQNSTIHSYESNQVASNKPCEDCRTEGSFLHKKGFICGIFDGHGGPACSQVISKRLLRYIAASLVDRKILKEQIAKGCNSQSFLKCHNDNVDFVKEIKDIYEHSFSKYIESLSSQELQDIATTMEHAFLSLDNDLSQEALNNTNMRTMAVAMSGAVACVAHIEGLNIHLASTGDCTAVLGSVCPETGKWSSKKLNQEHNYDNHQEVQRILMEHPKEEHDTAIRNERLLSQLAPLRALGDFRYKWSNDIMEKHVVPVFGEHAIPPHYYTPPYLSAKPDVEHHRLTVNDKFLVIGSDGLWDFLSPTQVVQLVGEHLNSKKSLEPIKLPDEDVTLQAISDILAERKAGRTRKPSDQNSATHLIRHALGGTEYGIEHSKIAYYLSLPQDVVRLYRDDITITVIYFNTDRINALTKQTT</sequence>
<reference evidence="2 3" key="1">
    <citation type="journal article" date="2015" name="Nat. Commun.">
        <title>Lucilia cuprina genome unlocks parasitic fly biology to underpin future interventions.</title>
        <authorList>
            <person name="Anstead C.A."/>
            <person name="Korhonen P.K."/>
            <person name="Young N.D."/>
            <person name="Hall R.S."/>
            <person name="Jex A.R."/>
            <person name="Murali S.C."/>
            <person name="Hughes D.S."/>
            <person name="Lee S.F."/>
            <person name="Perry T."/>
            <person name="Stroehlein A.J."/>
            <person name="Ansell B.R."/>
            <person name="Breugelmans B."/>
            <person name="Hofmann A."/>
            <person name="Qu J."/>
            <person name="Dugan S."/>
            <person name="Lee S.L."/>
            <person name="Chao H."/>
            <person name="Dinh H."/>
            <person name="Han Y."/>
            <person name="Doddapaneni H.V."/>
            <person name="Worley K.C."/>
            <person name="Muzny D.M."/>
            <person name="Ioannidis P."/>
            <person name="Waterhouse R.M."/>
            <person name="Zdobnov E.M."/>
            <person name="James P.J."/>
            <person name="Bagnall N.H."/>
            <person name="Kotze A.C."/>
            <person name="Gibbs R.A."/>
            <person name="Richards S."/>
            <person name="Batterham P."/>
            <person name="Gasser R.B."/>
        </authorList>
    </citation>
    <scope>NUCLEOTIDE SEQUENCE [LARGE SCALE GENOMIC DNA]</scope>
    <source>
        <strain evidence="2 3">LS</strain>
        <tissue evidence="2">Full body</tissue>
    </source>
</reference>
<dbReference type="OrthoDB" id="420076at2759"/>
<dbReference type="InterPro" id="IPR001932">
    <property type="entry name" value="PPM-type_phosphatase-like_dom"/>
</dbReference>
<keyword evidence="3" id="KW-1185">Reference proteome</keyword>